<dbReference type="Pfam" id="PF13127">
    <property type="entry name" value="DUF3955"/>
    <property type="match status" value="1"/>
</dbReference>
<sequence length="78" mass="9011">MKKSFKNVLLAVSLFFLFLSIIAMLAQQIFYPQYIDAQGVLHETLWVPIGAFSFLLGLIGLTVYLMILIFKSIKRWIK</sequence>
<accession>A0AAU6PFT2</accession>
<feature type="domain" description="DUF3955" evidence="2">
    <location>
        <begin position="11"/>
        <end position="65"/>
    </location>
</feature>
<proteinExistence type="predicted"/>
<name>A0AAU6PFT2_9GAMM</name>
<keyword evidence="1" id="KW-0472">Membrane</keyword>
<dbReference type="AlphaFoldDB" id="A0AAU6PFT2"/>
<keyword evidence="1" id="KW-0812">Transmembrane</keyword>
<dbReference type="EMBL" id="CP138327">
    <property type="protein sequence ID" value="WXT99844.1"/>
    <property type="molecule type" value="Genomic_DNA"/>
</dbReference>
<gene>
    <name evidence="3" type="ORF">Ctma_0548</name>
</gene>
<keyword evidence="1" id="KW-1133">Transmembrane helix</keyword>
<feature type="transmembrane region" description="Helical" evidence="1">
    <location>
        <begin position="47"/>
        <end position="70"/>
    </location>
</feature>
<reference evidence="3" key="1">
    <citation type="submission" date="2023-10" db="EMBL/GenBank/DDBJ databases">
        <title>The first scallop-associated chemosynthetic bacterial symbiont.</title>
        <authorList>
            <person name="Lin Y.-T."/>
            <person name="Sun J."/>
            <person name="Ip J.C.-H."/>
            <person name="He X."/>
            <person name="Gao Z.-M."/>
            <person name="Perez M."/>
            <person name="Xu T."/>
            <person name="Qian P.-Y."/>
            <person name="Qiu J.-W."/>
        </authorList>
    </citation>
    <scope>NUCLEOTIDE SEQUENCE</scope>
    <source>
        <strain evidence="3">Gill1</strain>
    </source>
</reference>
<organism evidence="3">
    <name type="scientific">Catillopecten margaritatus gill symbiont</name>
    <dbReference type="NCBI Taxonomy" id="3083288"/>
    <lineage>
        <taxon>Bacteria</taxon>
        <taxon>Pseudomonadati</taxon>
        <taxon>Pseudomonadota</taxon>
        <taxon>Gammaproteobacteria</taxon>
        <taxon>sulfur-oxidizing symbionts</taxon>
    </lineage>
</organism>
<dbReference type="InterPro" id="IPR025016">
    <property type="entry name" value="DUF3955"/>
</dbReference>
<evidence type="ECO:0000256" key="1">
    <source>
        <dbReference type="SAM" id="Phobius"/>
    </source>
</evidence>
<protein>
    <recommendedName>
        <fullName evidence="2">DUF3955 domain-containing protein</fullName>
    </recommendedName>
</protein>
<evidence type="ECO:0000259" key="2">
    <source>
        <dbReference type="Pfam" id="PF13127"/>
    </source>
</evidence>
<evidence type="ECO:0000313" key="3">
    <source>
        <dbReference type="EMBL" id="WXT99844.1"/>
    </source>
</evidence>